<proteinExistence type="predicted"/>
<sequence length="194" mass="21162">MTRGVQLCSLHLDSTLGGPTDPPAVGTDCRSRPLGSIVVTITLRALNDGDLGDLFRWESDPAAASMAAFTRPDPTDRAAFDAHYQHVRSNPENTTRAIDEDGALVGMIASFTMAGDREVTYWVDPSRWGRGIASEALRLCILGEPRKPLYARAAEHNIGSRRVLERNGFVKIGEETSWADGPAADVVEHVYRLD</sequence>
<dbReference type="EMBL" id="CP094970">
    <property type="protein sequence ID" value="UYM07309.1"/>
    <property type="molecule type" value="Genomic_DNA"/>
</dbReference>
<gene>
    <name evidence="2" type="ORF">L0C25_09610</name>
</gene>
<dbReference type="PANTHER" id="PTHR43328">
    <property type="entry name" value="ACETYLTRANSFERASE-RELATED"/>
    <property type="match status" value="1"/>
</dbReference>
<dbReference type="Pfam" id="PF13302">
    <property type="entry name" value="Acetyltransf_3"/>
    <property type="match status" value="1"/>
</dbReference>
<dbReference type="InterPro" id="IPR016181">
    <property type="entry name" value="Acyl_CoA_acyltransferase"/>
</dbReference>
<dbReference type="Gene3D" id="3.40.630.30">
    <property type="match status" value="1"/>
</dbReference>
<feature type="domain" description="N-acetyltransferase" evidence="1">
    <location>
        <begin position="41"/>
        <end position="194"/>
    </location>
</feature>
<evidence type="ECO:0000313" key="3">
    <source>
        <dbReference type="Proteomes" id="UP001164390"/>
    </source>
</evidence>
<reference evidence="2" key="1">
    <citation type="submission" date="2022-01" db="EMBL/GenBank/DDBJ databases">
        <title>Nocardioidaceae gen. sp. A5X3R13.</title>
        <authorList>
            <person name="Lopez Marin M.A."/>
            <person name="Uhlik O."/>
        </authorList>
    </citation>
    <scope>NUCLEOTIDE SEQUENCE</scope>
    <source>
        <strain evidence="2">A5X3R13</strain>
    </source>
</reference>
<evidence type="ECO:0000259" key="1">
    <source>
        <dbReference type="PROSITE" id="PS51186"/>
    </source>
</evidence>
<dbReference type="PANTHER" id="PTHR43328:SF1">
    <property type="entry name" value="N-ACETYLTRANSFERASE DOMAIN-CONTAINING PROTEIN"/>
    <property type="match status" value="1"/>
</dbReference>
<evidence type="ECO:0000313" key="2">
    <source>
        <dbReference type="EMBL" id="UYM07309.1"/>
    </source>
</evidence>
<dbReference type="KEGG" id="sgrg:L0C25_09610"/>
<accession>A0AA46TLU5</accession>
<dbReference type="PROSITE" id="PS51186">
    <property type="entry name" value="GNAT"/>
    <property type="match status" value="1"/>
</dbReference>
<dbReference type="SUPFAM" id="SSF55729">
    <property type="entry name" value="Acyl-CoA N-acyltransferases (Nat)"/>
    <property type="match status" value="1"/>
</dbReference>
<dbReference type="GO" id="GO:0016747">
    <property type="term" value="F:acyltransferase activity, transferring groups other than amino-acyl groups"/>
    <property type="evidence" value="ECO:0007669"/>
    <property type="project" value="InterPro"/>
</dbReference>
<dbReference type="CDD" id="cd04301">
    <property type="entry name" value="NAT_SF"/>
    <property type="match status" value="1"/>
</dbReference>
<dbReference type="InterPro" id="IPR000182">
    <property type="entry name" value="GNAT_dom"/>
</dbReference>
<dbReference type="Proteomes" id="UP001164390">
    <property type="component" value="Chromosome"/>
</dbReference>
<name>A0AA46TLU5_9ACTN</name>
<dbReference type="AlphaFoldDB" id="A0AA46TLU5"/>
<organism evidence="2 3">
    <name type="scientific">Solicola gregarius</name>
    <dbReference type="NCBI Taxonomy" id="2908642"/>
    <lineage>
        <taxon>Bacteria</taxon>
        <taxon>Bacillati</taxon>
        <taxon>Actinomycetota</taxon>
        <taxon>Actinomycetes</taxon>
        <taxon>Propionibacteriales</taxon>
        <taxon>Nocardioidaceae</taxon>
        <taxon>Solicola</taxon>
    </lineage>
</organism>
<keyword evidence="3" id="KW-1185">Reference proteome</keyword>
<dbReference type="RefSeq" id="WP_271636274.1">
    <property type="nucleotide sequence ID" value="NZ_CP094970.1"/>
</dbReference>
<protein>
    <submittedName>
        <fullName evidence="2">GNAT family N-acetyltransferase</fullName>
    </submittedName>
</protein>